<dbReference type="GO" id="GO:0005524">
    <property type="term" value="F:ATP binding"/>
    <property type="evidence" value="ECO:0007669"/>
    <property type="project" value="UniProtKB-KW"/>
</dbReference>
<reference evidence="5 6" key="1">
    <citation type="submission" date="2019-10" db="EMBL/GenBank/DDBJ databases">
        <title>Whole-genome sequence of the extremophile Heliorestis acidaminivorans DSM 24790.</title>
        <authorList>
            <person name="Kyndt J.A."/>
            <person name="Meyer T.E."/>
        </authorList>
    </citation>
    <scope>NUCLEOTIDE SEQUENCE [LARGE SCALE GENOMIC DNA]</scope>
    <source>
        <strain evidence="5 6">DSM 24790</strain>
    </source>
</reference>
<dbReference type="CDD" id="cd01129">
    <property type="entry name" value="PulE-GspE-like"/>
    <property type="match status" value="1"/>
</dbReference>
<dbReference type="PANTHER" id="PTHR30258">
    <property type="entry name" value="TYPE II SECRETION SYSTEM PROTEIN GSPE-RELATED"/>
    <property type="match status" value="1"/>
</dbReference>
<dbReference type="Pfam" id="PF05157">
    <property type="entry name" value="MshEN"/>
    <property type="match status" value="1"/>
</dbReference>
<comment type="similarity">
    <text evidence="1">Belongs to the GSP E family.</text>
</comment>
<sequence length="560" mass="62153">MKLDKSRNFLGTWLINAKVITEEQLATALELQDTTPGKKGLLGQTLIDLGYCTEVDIARAVAARSNIPFVTLEDYLIDNNALTLITPEASKRYKALPIAFENNKLIVVMKYPSDILTIDDLRILTGYDITPVAALDSELDQAIERYGRTGTDFEEDKEDDKTPEIITAGTEESDKPAVQLAKLILSQAVSSKASDVHIEPYEKSMRVRFRLDGVLHDMMSPPRKLHAALVSRIKVMSNMDIANRQIPQDGRMSLKIEGRSIDIRVASLPTSYGERLTLRLLDRSGAIITLEELGVAPELLSRYKEAIKLPYGFILVTGPTGSGKSTTLYASLSTVDRVRKNVITVEDPVEYRLEGMNQIQINNRAGLTFASGLRSILRNDPDIIMIGEIRDKETARIAVESALTGHLVFSTLHTNDAAGAISRLGDMEIEPFLTASSLACVMAQRLARVLCTSCKIPYELSRQEAQKIAGFPLEPGEETIALFKAGKCMRCANTGYRGRLGIYELLFVDENIQRLILERRSTADLKRAAIENGMIPMREDGFYKVKQGITSIEEILRVIL</sequence>
<evidence type="ECO:0000256" key="3">
    <source>
        <dbReference type="ARBA" id="ARBA00022840"/>
    </source>
</evidence>
<dbReference type="PANTHER" id="PTHR30258:SF1">
    <property type="entry name" value="PROTEIN TRANSPORT PROTEIN HOFB HOMOLOG"/>
    <property type="match status" value="1"/>
</dbReference>
<feature type="domain" description="Bacterial type II secretion system protein E" evidence="4">
    <location>
        <begin position="377"/>
        <end position="391"/>
    </location>
</feature>
<dbReference type="Pfam" id="PF00437">
    <property type="entry name" value="T2SSE"/>
    <property type="match status" value="1"/>
</dbReference>
<dbReference type="Proteomes" id="UP000468766">
    <property type="component" value="Unassembled WGS sequence"/>
</dbReference>
<dbReference type="InterPro" id="IPR027417">
    <property type="entry name" value="P-loop_NTPase"/>
</dbReference>
<dbReference type="Gene3D" id="3.40.50.300">
    <property type="entry name" value="P-loop containing nucleotide triphosphate hydrolases"/>
    <property type="match status" value="1"/>
</dbReference>
<dbReference type="FunFam" id="3.40.50.300:FF:000398">
    <property type="entry name" value="Type IV pilus assembly ATPase PilB"/>
    <property type="match status" value="1"/>
</dbReference>
<keyword evidence="2" id="KW-0547">Nucleotide-binding</keyword>
<evidence type="ECO:0000313" key="5">
    <source>
        <dbReference type="EMBL" id="KAB2951308.1"/>
    </source>
</evidence>
<evidence type="ECO:0000256" key="2">
    <source>
        <dbReference type="ARBA" id="ARBA00022741"/>
    </source>
</evidence>
<evidence type="ECO:0000313" key="6">
    <source>
        <dbReference type="Proteomes" id="UP000468766"/>
    </source>
</evidence>
<accession>A0A6I0EW71</accession>
<gene>
    <name evidence="5" type="ORF">F9B85_13145</name>
</gene>
<dbReference type="EMBL" id="WBXO01000013">
    <property type="protein sequence ID" value="KAB2951308.1"/>
    <property type="molecule type" value="Genomic_DNA"/>
</dbReference>
<dbReference type="SUPFAM" id="SSF160246">
    <property type="entry name" value="EspE N-terminal domain-like"/>
    <property type="match status" value="1"/>
</dbReference>
<protein>
    <submittedName>
        <fullName evidence="5">Type II secretion system protein GspE</fullName>
    </submittedName>
</protein>
<dbReference type="PROSITE" id="PS00662">
    <property type="entry name" value="T2SP_E"/>
    <property type="match status" value="1"/>
</dbReference>
<keyword evidence="6" id="KW-1185">Reference proteome</keyword>
<dbReference type="InterPro" id="IPR007831">
    <property type="entry name" value="T2SS_GspE_N"/>
</dbReference>
<dbReference type="InterPro" id="IPR001482">
    <property type="entry name" value="T2SS/T4SS_dom"/>
</dbReference>
<evidence type="ECO:0000256" key="1">
    <source>
        <dbReference type="ARBA" id="ARBA00006611"/>
    </source>
</evidence>
<name>A0A6I0EW71_9FIRM</name>
<organism evidence="5 6">
    <name type="scientific">Heliorestis acidaminivorans</name>
    <dbReference type="NCBI Taxonomy" id="553427"/>
    <lineage>
        <taxon>Bacteria</taxon>
        <taxon>Bacillati</taxon>
        <taxon>Bacillota</taxon>
        <taxon>Clostridia</taxon>
        <taxon>Eubacteriales</taxon>
        <taxon>Heliobacteriaceae</taxon>
        <taxon>Heliorestis</taxon>
    </lineage>
</organism>
<evidence type="ECO:0000259" key="4">
    <source>
        <dbReference type="PROSITE" id="PS00662"/>
    </source>
</evidence>
<dbReference type="GO" id="GO:0016887">
    <property type="term" value="F:ATP hydrolysis activity"/>
    <property type="evidence" value="ECO:0007669"/>
    <property type="project" value="TreeGrafter"/>
</dbReference>
<dbReference type="OrthoDB" id="9808272at2"/>
<proteinExistence type="inferred from homology"/>
<dbReference type="FunFam" id="3.30.450.90:FF:000001">
    <property type="entry name" value="Type II secretion system ATPase GspE"/>
    <property type="match status" value="1"/>
</dbReference>
<dbReference type="Gene3D" id="3.30.450.90">
    <property type="match status" value="1"/>
</dbReference>
<keyword evidence="3" id="KW-0067">ATP-binding</keyword>
<comment type="caution">
    <text evidence="5">The sequence shown here is derived from an EMBL/GenBank/DDBJ whole genome shotgun (WGS) entry which is preliminary data.</text>
</comment>
<dbReference type="RefSeq" id="WP_151621682.1">
    <property type="nucleotide sequence ID" value="NZ_WBXO01000013.1"/>
</dbReference>
<dbReference type="AlphaFoldDB" id="A0A6I0EW71"/>
<dbReference type="InterPro" id="IPR037257">
    <property type="entry name" value="T2SS_E_N_sf"/>
</dbReference>
<dbReference type="Gene3D" id="3.30.300.160">
    <property type="entry name" value="Type II secretion system, protein E, N-terminal domain"/>
    <property type="match status" value="1"/>
</dbReference>
<dbReference type="SUPFAM" id="SSF52540">
    <property type="entry name" value="P-loop containing nucleoside triphosphate hydrolases"/>
    <property type="match status" value="1"/>
</dbReference>
<dbReference type="GO" id="GO:0005886">
    <property type="term" value="C:plasma membrane"/>
    <property type="evidence" value="ECO:0007669"/>
    <property type="project" value="TreeGrafter"/>
</dbReference>